<name>A0ABV8QXM6_9BACT</name>
<dbReference type="RefSeq" id="WP_379710883.1">
    <property type="nucleotide sequence ID" value="NZ_JBHSCZ010000004.1"/>
</dbReference>
<evidence type="ECO:0000256" key="1">
    <source>
        <dbReference type="ARBA" id="ARBA00004196"/>
    </source>
</evidence>
<dbReference type="InterPro" id="IPR058625">
    <property type="entry name" value="MdtA-like_BSH"/>
</dbReference>
<accession>A0ABV8QXM6</accession>
<feature type="domain" description="Multidrug resistance protein MdtA-like barrel-sandwich hybrid" evidence="3">
    <location>
        <begin position="57"/>
        <end position="177"/>
    </location>
</feature>
<dbReference type="InterPro" id="IPR058627">
    <property type="entry name" value="MdtA-like_C"/>
</dbReference>
<comment type="subcellular location">
    <subcellularLocation>
        <location evidence="1">Cell envelope</location>
    </subcellularLocation>
</comment>
<dbReference type="Pfam" id="PF25944">
    <property type="entry name" value="Beta-barrel_RND"/>
    <property type="match status" value="1"/>
</dbReference>
<evidence type="ECO:0000256" key="2">
    <source>
        <dbReference type="ARBA" id="ARBA00009477"/>
    </source>
</evidence>
<sequence length="359" mass="40369">MKQYFYCTIAIGLCLLQACKNKKEVEPEKNVIPISTPLVTDTTIKKEYVAEIESMQNIEIRAKVKGYLEKINVDEGQNVKAGQLLFIIRSREYDAELAKAAAEVKTATLEMQNVQLLEQKKIVSKAELALAVAKLNEAKAALGIAETNLSFTKIVAPFDGIIDRLKFKIGSLIDEGTLLTSLSNNKNVYAYFNVSELEYLNFVTNKKNNQESKVGLLLANNQLHKYQGVIQTIEGEFDKNTGNIPFRAIFPNPDFLLKHGETGKVQLTIDLKNVMLIPQKATYEVQDKTYVFVVDDNQIVHAKNIHIQQRLPNLYVIDDGLLPNDKIIIEGVQTVKEDDKVTTSLMNPRTVINNLQLIK</sequence>
<reference evidence="7" key="1">
    <citation type="journal article" date="2019" name="Int. J. Syst. Evol. Microbiol.">
        <title>The Global Catalogue of Microorganisms (GCM) 10K type strain sequencing project: providing services to taxonomists for standard genome sequencing and annotation.</title>
        <authorList>
            <consortium name="The Broad Institute Genomics Platform"/>
            <consortium name="The Broad Institute Genome Sequencing Center for Infectious Disease"/>
            <person name="Wu L."/>
            <person name="Ma J."/>
        </authorList>
    </citation>
    <scope>NUCLEOTIDE SEQUENCE [LARGE SCALE GENOMIC DNA]</scope>
    <source>
        <strain evidence="7">CECT 8289</strain>
    </source>
</reference>
<evidence type="ECO:0000259" key="4">
    <source>
        <dbReference type="Pfam" id="PF25944"/>
    </source>
</evidence>
<dbReference type="Pfam" id="PF25917">
    <property type="entry name" value="BSH_RND"/>
    <property type="match status" value="1"/>
</dbReference>
<feature type="domain" description="Multidrug resistance protein MdtA-like beta-barrel" evidence="4">
    <location>
        <begin position="188"/>
        <end position="270"/>
    </location>
</feature>
<dbReference type="Pfam" id="PF25967">
    <property type="entry name" value="RND-MFP_C"/>
    <property type="match status" value="1"/>
</dbReference>
<protein>
    <submittedName>
        <fullName evidence="6">Efflux RND transporter periplasmic adaptor subunit</fullName>
    </submittedName>
</protein>
<dbReference type="Gene3D" id="2.40.420.20">
    <property type="match status" value="1"/>
</dbReference>
<dbReference type="Gene3D" id="1.10.287.470">
    <property type="entry name" value="Helix hairpin bin"/>
    <property type="match status" value="1"/>
</dbReference>
<comment type="caution">
    <text evidence="6">The sequence shown here is derived from an EMBL/GenBank/DDBJ whole genome shotgun (WGS) entry which is preliminary data.</text>
</comment>
<organism evidence="6 7">
    <name type="scientific">Ferruginibacter yonginensis</name>
    <dbReference type="NCBI Taxonomy" id="1310416"/>
    <lineage>
        <taxon>Bacteria</taxon>
        <taxon>Pseudomonadati</taxon>
        <taxon>Bacteroidota</taxon>
        <taxon>Chitinophagia</taxon>
        <taxon>Chitinophagales</taxon>
        <taxon>Chitinophagaceae</taxon>
        <taxon>Ferruginibacter</taxon>
    </lineage>
</organism>
<dbReference type="EMBL" id="JBHSCZ010000004">
    <property type="protein sequence ID" value="MFC4263824.1"/>
    <property type="molecule type" value="Genomic_DNA"/>
</dbReference>
<dbReference type="PANTHER" id="PTHR30158">
    <property type="entry name" value="ACRA/E-RELATED COMPONENT OF DRUG EFFLUX TRANSPORTER"/>
    <property type="match status" value="1"/>
</dbReference>
<dbReference type="NCBIfam" id="TIGR01730">
    <property type="entry name" value="RND_mfp"/>
    <property type="match status" value="1"/>
</dbReference>
<comment type="similarity">
    <text evidence="2">Belongs to the membrane fusion protein (MFP) (TC 8.A.1) family.</text>
</comment>
<dbReference type="Gene3D" id="2.40.30.170">
    <property type="match status" value="1"/>
</dbReference>
<gene>
    <name evidence="6" type="ORF">ACFOWM_13085</name>
</gene>
<evidence type="ECO:0000313" key="6">
    <source>
        <dbReference type="EMBL" id="MFC4263824.1"/>
    </source>
</evidence>
<evidence type="ECO:0000259" key="3">
    <source>
        <dbReference type="Pfam" id="PF25917"/>
    </source>
</evidence>
<evidence type="ECO:0000259" key="5">
    <source>
        <dbReference type="Pfam" id="PF25967"/>
    </source>
</evidence>
<dbReference type="InterPro" id="IPR006143">
    <property type="entry name" value="RND_pump_MFP"/>
</dbReference>
<evidence type="ECO:0000313" key="7">
    <source>
        <dbReference type="Proteomes" id="UP001595907"/>
    </source>
</evidence>
<feature type="domain" description="Multidrug resistance protein MdtA-like C-terminal permuted SH3" evidence="5">
    <location>
        <begin position="273"/>
        <end position="334"/>
    </location>
</feature>
<keyword evidence="7" id="KW-1185">Reference proteome</keyword>
<dbReference type="InterPro" id="IPR058626">
    <property type="entry name" value="MdtA-like_b-barrel"/>
</dbReference>
<dbReference type="Gene3D" id="2.40.50.100">
    <property type="match status" value="1"/>
</dbReference>
<dbReference type="PROSITE" id="PS51257">
    <property type="entry name" value="PROKAR_LIPOPROTEIN"/>
    <property type="match status" value="1"/>
</dbReference>
<dbReference type="Proteomes" id="UP001595907">
    <property type="component" value="Unassembled WGS sequence"/>
</dbReference>
<dbReference type="PANTHER" id="PTHR30158:SF23">
    <property type="entry name" value="MULTIDRUG RESISTANCE PROTEIN MEXA"/>
    <property type="match status" value="1"/>
</dbReference>
<proteinExistence type="inferred from homology"/>
<dbReference type="SUPFAM" id="SSF111369">
    <property type="entry name" value="HlyD-like secretion proteins"/>
    <property type="match status" value="1"/>
</dbReference>